<accession>A0ABU8RN54</accession>
<organism evidence="7 8">
    <name type="scientific">Pseudokineococcus basanitobsidens</name>
    <dbReference type="NCBI Taxonomy" id="1926649"/>
    <lineage>
        <taxon>Bacteria</taxon>
        <taxon>Bacillati</taxon>
        <taxon>Actinomycetota</taxon>
        <taxon>Actinomycetes</taxon>
        <taxon>Kineosporiales</taxon>
        <taxon>Kineosporiaceae</taxon>
        <taxon>Pseudokineococcus</taxon>
    </lineage>
</organism>
<evidence type="ECO:0000313" key="8">
    <source>
        <dbReference type="Proteomes" id="UP001387100"/>
    </source>
</evidence>
<keyword evidence="3" id="KW-0731">Sigma factor</keyword>
<sequence length="97" mass="10777">MAEDEVTGQQSHHDVDAVVDRVDLARAWRRLSEAQQEVLGLAVFEELDAPRAARVLDISPVAFRLRLSRARRALRLHLQHQPPAAPTPTPATARSTP</sequence>
<dbReference type="SUPFAM" id="SSF88659">
    <property type="entry name" value="Sigma3 and sigma4 domains of RNA polymerase sigma factors"/>
    <property type="match status" value="1"/>
</dbReference>
<dbReference type="Proteomes" id="UP001387100">
    <property type="component" value="Unassembled WGS sequence"/>
</dbReference>
<feature type="domain" description="RNA polymerase sigma factor 70 region 4 type 2" evidence="6">
    <location>
        <begin position="23"/>
        <end position="74"/>
    </location>
</feature>
<dbReference type="InterPro" id="IPR036388">
    <property type="entry name" value="WH-like_DNA-bd_sf"/>
</dbReference>
<evidence type="ECO:0000259" key="6">
    <source>
        <dbReference type="Pfam" id="PF08281"/>
    </source>
</evidence>
<dbReference type="Pfam" id="PF08281">
    <property type="entry name" value="Sigma70_r4_2"/>
    <property type="match status" value="1"/>
</dbReference>
<keyword evidence="8" id="KW-1185">Reference proteome</keyword>
<dbReference type="Gene3D" id="1.10.10.10">
    <property type="entry name" value="Winged helix-like DNA-binding domain superfamily/Winged helix DNA-binding domain"/>
    <property type="match status" value="1"/>
</dbReference>
<feature type="region of interest" description="Disordered" evidence="5">
    <location>
        <begin position="77"/>
        <end position="97"/>
    </location>
</feature>
<evidence type="ECO:0000256" key="5">
    <source>
        <dbReference type="SAM" id="MobiDB-lite"/>
    </source>
</evidence>
<comment type="caution">
    <text evidence="7">The sequence shown here is derived from an EMBL/GenBank/DDBJ whole genome shotgun (WGS) entry which is preliminary data.</text>
</comment>
<evidence type="ECO:0000256" key="2">
    <source>
        <dbReference type="ARBA" id="ARBA00023015"/>
    </source>
</evidence>
<evidence type="ECO:0000256" key="3">
    <source>
        <dbReference type="ARBA" id="ARBA00023082"/>
    </source>
</evidence>
<keyword evidence="2" id="KW-0805">Transcription regulation</keyword>
<evidence type="ECO:0000256" key="4">
    <source>
        <dbReference type="ARBA" id="ARBA00023163"/>
    </source>
</evidence>
<dbReference type="RefSeq" id="WP_339575859.1">
    <property type="nucleotide sequence ID" value="NZ_JBBIAA010000024.1"/>
</dbReference>
<dbReference type="EMBL" id="JBBIAA010000024">
    <property type="protein sequence ID" value="MEJ5946476.1"/>
    <property type="molecule type" value="Genomic_DNA"/>
</dbReference>
<protein>
    <submittedName>
        <fullName evidence="7">Sigma factor-like helix-turn-helix DNA-binding protein</fullName>
    </submittedName>
</protein>
<keyword evidence="4" id="KW-0804">Transcription</keyword>
<evidence type="ECO:0000256" key="1">
    <source>
        <dbReference type="ARBA" id="ARBA00010641"/>
    </source>
</evidence>
<evidence type="ECO:0000313" key="7">
    <source>
        <dbReference type="EMBL" id="MEJ5946476.1"/>
    </source>
</evidence>
<comment type="similarity">
    <text evidence="1">Belongs to the sigma-70 factor family. ECF subfamily.</text>
</comment>
<dbReference type="InterPro" id="IPR013249">
    <property type="entry name" value="RNA_pol_sigma70_r4_t2"/>
</dbReference>
<dbReference type="InterPro" id="IPR013324">
    <property type="entry name" value="RNA_pol_sigma_r3/r4-like"/>
</dbReference>
<gene>
    <name evidence="7" type="ORF">WDZ17_14355</name>
</gene>
<name>A0ABU8RN54_9ACTN</name>
<reference evidence="7 8" key="1">
    <citation type="journal article" date="2017" name="Int. J. Syst. Evol. Microbiol.">
        <title>Pseudokineococcus basanitobsidens sp. nov., isolated from volcanic rock.</title>
        <authorList>
            <person name="Lee D.W."/>
            <person name="Park M.Y."/>
            <person name="Kim J.J."/>
            <person name="Kim B.S."/>
        </authorList>
    </citation>
    <scope>NUCLEOTIDE SEQUENCE [LARGE SCALE GENOMIC DNA]</scope>
    <source>
        <strain evidence="7 8">DSM 103726</strain>
    </source>
</reference>
<proteinExistence type="inferred from homology"/>